<feature type="region of interest" description="Disordered" evidence="1">
    <location>
        <begin position="97"/>
        <end position="138"/>
    </location>
</feature>
<dbReference type="EMBL" id="JAACNH010000001">
    <property type="protein sequence ID" value="KAG8454678.1"/>
    <property type="molecule type" value="Genomic_DNA"/>
</dbReference>
<keyword evidence="3" id="KW-0732">Signal</keyword>
<feature type="compositionally biased region" description="Polar residues" evidence="1">
    <location>
        <begin position="97"/>
        <end position="127"/>
    </location>
</feature>
<dbReference type="AlphaFoldDB" id="A0A8T2KDC0"/>
<reference evidence="4" key="1">
    <citation type="thesis" date="2020" institute="ProQuest LLC" country="789 East Eisenhower Parkway, Ann Arbor, MI, USA">
        <title>Comparative Genomics and Chromosome Evolution.</title>
        <authorList>
            <person name="Mudd A.B."/>
        </authorList>
    </citation>
    <scope>NUCLEOTIDE SEQUENCE</scope>
    <source>
        <strain evidence="4">Female2</strain>
        <tissue evidence="4">Blood</tissue>
    </source>
</reference>
<evidence type="ECO:0000256" key="3">
    <source>
        <dbReference type="SAM" id="SignalP"/>
    </source>
</evidence>
<comment type="caution">
    <text evidence="4">The sequence shown here is derived from an EMBL/GenBank/DDBJ whole genome shotgun (WGS) entry which is preliminary data.</text>
</comment>
<evidence type="ECO:0000313" key="5">
    <source>
        <dbReference type="Proteomes" id="UP000812440"/>
    </source>
</evidence>
<feature type="chain" id="PRO_5035923579" evidence="3">
    <location>
        <begin position="23"/>
        <end position="207"/>
    </location>
</feature>
<dbReference type="OrthoDB" id="8961995at2759"/>
<accession>A0A8T2KDC0</accession>
<dbReference type="Proteomes" id="UP000812440">
    <property type="component" value="Chromosome 1"/>
</dbReference>
<evidence type="ECO:0000313" key="4">
    <source>
        <dbReference type="EMBL" id="KAG8454678.1"/>
    </source>
</evidence>
<keyword evidence="2" id="KW-0812">Transmembrane</keyword>
<name>A0A8T2KDC0_9PIPI</name>
<keyword evidence="5" id="KW-1185">Reference proteome</keyword>
<keyword evidence="2" id="KW-0472">Membrane</keyword>
<organism evidence="4 5">
    <name type="scientific">Hymenochirus boettgeri</name>
    <name type="common">Congo dwarf clawed frog</name>
    <dbReference type="NCBI Taxonomy" id="247094"/>
    <lineage>
        <taxon>Eukaryota</taxon>
        <taxon>Metazoa</taxon>
        <taxon>Chordata</taxon>
        <taxon>Craniata</taxon>
        <taxon>Vertebrata</taxon>
        <taxon>Euteleostomi</taxon>
        <taxon>Amphibia</taxon>
        <taxon>Batrachia</taxon>
        <taxon>Anura</taxon>
        <taxon>Pipoidea</taxon>
        <taxon>Pipidae</taxon>
        <taxon>Pipinae</taxon>
        <taxon>Hymenochirus</taxon>
    </lineage>
</organism>
<evidence type="ECO:0000256" key="1">
    <source>
        <dbReference type="SAM" id="MobiDB-lite"/>
    </source>
</evidence>
<proteinExistence type="predicted"/>
<sequence>MDGPSNLLLLPLFLSLLQATQSAGDPTTGQSTSNTVQTNKLAKFTTHNDSIAVSSMSTINTTGITEASATPSLNSTESYFTSITVIPTNRINNSFALTKNSTTPSQNNEYPKSTTMNSANGSSNATVPGTHHPVNGTSSPVSQAIKDLTGNPGLVAVICIFISILCISLVVITIKFCQNGEPEFQKLDEVPMGGLNEEAPFARYPPK</sequence>
<feature type="signal peptide" evidence="3">
    <location>
        <begin position="1"/>
        <end position="22"/>
    </location>
</feature>
<evidence type="ECO:0000256" key="2">
    <source>
        <dbReference type="SAM" id="Phobius"/>
    </source>
</evidence>
<keyword evidence="2" id="KW-1133">Transmembrane helix</keyword>
<feature type="transmembrane region" description="Helical" evidence="2">
    <location>
        <begin position="153"/>
        <end position="177"/>
    </location>
</feature>
<gene>
    <name evidence="4" type="ORF">GDO86_001050</name>
</gene>
<protein>
    <submittedName>
        <fullName evidence="4">Uncharacterized protein</fullName>
    </submittedName>
</protein>